<dbReference type="InterPro" id="IPR003658">
    <property type="entry name" value="Anti-sigma_ant"/>
</dbReference>
<dbReference type="Pfam" id="PF01740">
    <property type="entry name" value="STAS"/>
    <property type="match status" value="1"/>
</dbReference>
<feature type="domain" description="STAS" evidence="1">
    <location>
        <begin position="4"/>
        <end position="119"/>
    </location>
</feature>
<evidence type="ECO:0000313" key="3">
    <source>
        <dbReference type="Proteomes" id="UP001597097"/>
    </source>
</evidence>
<dbReference type="InterPro" id="IPR002645">
    <property type="entry name" value="STAS_dom"/>
</dbReference>
<reference evidence="3" key="1">
    <citation type="journal article" date="2019" name="Int. J. Syst. Evol. Microbiol.">
        <title>The Global Catalogue of Microorganisms (GCM) 10K type strain sequencing project: providing services to taxonomists for standard genome sequencing and annotation.</title>
        <authorList>
            <consortium name="The Broad Institute Genomics Platform"/>
            <consortium name="The Broad Institute Genome Sequencing Center for Infectious Disease"/>
            <person name="Wu L."/>
            <person name="Ma J."/>
        </authorList>
    </citation>
    <scope>NUCLEOTIDE SEQUENCE [LARGE SCALE GENOMIC DNA]</scope>
    <source>
        <strain evidence="3">CGMCC 1.15399</strain>
    </source>
</reference>
<dbReference type="EMBL" id="JBHUCM010000008">
    <property type="protein sequence ID" value="MFD1537176.1"/>
    <property type="molecule type" value="Genomic_DNA"/>
</dbReference>
<evidence type="ECO:0000313" key="2">
    <source>
        <dbReference type="EMBL" id="MFD1537176.1"/>
    </source>
</evidence>
<dbReference type="PANTHER" id="PTHR33495:SF2">
    <property type="entry name" value="ANTI-SIGMA FACTOR ANTAGONIST TM_1081-RELATED"/>
    <property type="match status" value="1"/>
</dbReference>
<accession>A0ABW4G5C2</accession>
<gene>
    <name evidence="2" type="ORF">ACFSJ0_09035</name>
</gene>
<dbReference type="CDD" id="cd07043">
    <property type="entry name" value="STAS_anti-anti-sigma_factors"/>
    <property type="match status" value="1"/>
</dbReference>
<protein>
    <submittedName>
        <fullName evidence="2">STAS domain-containing protein</fullName>
    </submittedName>
</protein>
<keyword evidence="3" id="KW-1185">Reference proteome</keyword>
<dbReference type="PANTHER" id="PTHR33495">
    <property type="entry name" value="ANTI-SIGMA FACTOR ANTAGONIST TM_1081-RELATED-RELATED"/>
    <property type="match status" value="1"/>
</dbReference>
<evidence type="ECO:0000259" key="1">
    <source>
        <dbReference type="PROSITE" id="PS50801"/>
    </source>
</evidence>
<dbReference type="Proteomes" id="UP001597097">
    <property type="component" value="Unassembled WGS sequence"/>
</dbReference>
<name>A0ABW4G5C2_9ACTN</name>
<dbReference type="RefSeq" id="WP_219539356.1">
    <property type="nucleotide sequence ID" value="NZ_JAHKRM010000059.1"/>
</dbReference>
<dbReference type="NCBIfam" id="TIGR00377">
    <property type="entry name" value="ant_ant_sig"/>
    <property type="match status" value="1"/>
</dbReference>
<organism evidence="2 3">
    <name type="scientific">Nonomuraea guangzhouensis</name>
    <dbReference type="NCBI Taxonomy" id="1291555"/>
    <lineage>
        <taxon>Bacteria</taxon>
        <taxon>Bacillati</taxon>
        <taxon>Actinomycetota</taxon>
        <taxon>Actinomycetes</taxon>
        <taxon>Streptosporangiales</taxon>
        <taxon>Streptosporangiaceae</taxon>
        <taxon>Nonomuraea</taxon>
    </lineage>
</organism>
<sequence>MEPLHLTTSRQGATVIVHVSGELDIATTSVLRDHLLDILRQTYHGHRKIDEVVMELSGLSFIDAAGLGTLVSINDHARRIATPFLLSGISPQVKRLLLITGLAGHFPIRPQPPGTRKAV</sequence>
<comment type="caution">
    <text evidence="2">The sequence shown here is derived from an EMBL/GenBank/DDBJ whole genome shotgun (WGS) entry which is preliminary data.</text>
</comment>
<proteinExistence type="predicted"/>
<dbReference type="PROSITE" id="PS50801">
    <property type="entry name" value="STAS"/>
    <property type="match status" value="1"/>
</dbReference>